<feature type="transmembrane region" description="Helical" evidence="1">
    <location>
        <begin position="12"/>
        <end position="35"/>
    </location>
</feature>
<evidence type="ECO:0000313" key="4">
    <source>
        <dbReference type="Proteomes" id="UP001059822"/>
    </source>
</evidence>
<evidence type="ECO:0000313" key="3">
    <source>
        <dbReference type="EMBL" id="UTO56581.1"/>
    </source>
</evidence>
<dbReference type="Proteomes" id="UP001059985">
    <property type="component" value="Chromosome"/>
</dbReference>
<keyword evidence="1" id="KW-1133">Transmembrane helix</keyword>
<accession>A0A9Q9BVD7</accession>
<name>A0A9Q9BVD7_9RICK</name>
<organism evidence="2 4">
    <name type="scientific">Neoehrlichia mikurensis</name>
    <dbReference type="NCBI Taxonomy" id="89586"/>
    <lineage>
        <taxon>Bacteria</taxon>
        <taxon>Pseudomonadati</taxon>
        <taxon>Pseudomonadota</taxon>
        <taxon>Alphaproteobacteria</taxon>
        <taxon>Rickettsiales</taxon>
        <taxon>Anaplasmataceae</taxon>
        <taxon>Candidatus Neoehrlichia</taxon>
    </lineage>
</organism>
<sequence>MVIALSKKNVMLALITFTTLLLIASIVNLIVVIVMRKKSMKLSDKVDDLIKESNEISDQLDDMLRVLRSNVVCDDKPLVDVELRDACNGTDDLCNVAGDNLCDDTKDIAGNLHKTNSNLSLSKSCDGSEEVSDDENGPNSEVTNLLPYRSGCLGHVKYHLL</sequence>
<keyword evidence="5" id="KW-1185">Reference proteome</keyword>
<dbReference type="EMBL" id="CP089286">
    <property type="protein sequence ID" value="UTO55661.1"/>
    <property type="molecule type" value="Genomic_DNA"/>
</dbReference>
<evidence type="ECO:0000256" key="1">
    <source>
        <dbReference type="SAM" id="Phobius"/>
    </source>
</evidence>
<protein>
    <recommendedName>
        <fullName evidence="6">Transmembrane protein</fullName>
    </recommendedName>
</protein>
<evidence type="ECO:0000313" key="5">
    <source>
        <dbReference type="Proteomes" id="UP001059985"/>
    </source>
</evidence>
<dbReference type="AlphaFoldDB" id="A0A9Q9BVD7"/>
<evidence type="ECO:0008006" key="6">
    <source>
        <dbReference type="Google" id="ProtNLM"/>
    </source>
</evidence>
<evidence type="ECO:0000313" key="2">
    <source>
        <dbReference type="EMBL" id="UTO55661.1"/>
    </source>
</evidence>
<dbReference type="RefSeq" id="WP_218193810.1">
    <property type="nucleotide sequence ID" value="NZ_CP054597.1"/>
</dbReference>
<dbReference type="EMBL" id="CP089285">
    <property type="protein sequence ID" value="UTO56581.1"/>
    <property type="molecule type" value="Genomic_DNA"/>
</dbReference>
<proteinExistence type="predicted"/>
<dbReference type="Proteomes" id="UP001059822">
    <property type="component" value="Chromosome"/>
</dbReference>
<gene>
    <name evidence="3" type="ORF">LUA81_01055</name>
    <name evidence="2" type="ORF">LUA82_01055</name>
</gene>
<keyword evidence="1" id="KW-0472">Membrane</keyword>
<keyword evidence="1" id="KW-0812">Transmembrane</keyword>
<reference evidence="2" key="1">
    <citation type="journal article" date="2022" name="Microorganisms">
        <title>Assembly and Comparison of Ca. Neoehrlichia mikurensis Genomes.</title>
        <authorList>
            <person name="Azagi T."/>
            <person name="Dirks R.P."/>
            <person name="Yebra-Pimentel E.S."/>
            <person name="Schaap P.J."/>
            <person name="Koehorst J.J."/>
            <person name="Esser H.J."/>
            <person name="Sprong H."/>
        </authorList>
    </citation>
    <scope>NUCLEOTIDE SEQUENCE</scope>
    <source>
        <strain evidence="3">18-2804</strain>
        <strain evidence="2">18-2837</strain>
    </source>
</reference>